<name>A0A396RTU8_9SPHN</name>
<reference evidence="1 2" key="1">
    <citation type="submission" date="2018-08" db="EMBL/GenBank/DDBJ databases">
        <title>The multiple taxonomic identification of Sphingomonas gilva.</title>
        <authorList>
            <person name="Zhu D."/>
            <person name="Zheng S."/>
        </authorList>
    </citation>
    <scope>NUCLEOTIDE SEQUENCE [LARGE SCALE GENOMIC DNA]</scope>
    <source>
        <strain evidence="1 2">ZDH117</strain>
    </source>
</reference>
<gene>
    <name evidence="1" type="ORF">D1610_01440</name>
</gene>
<accession>A0A396RTU8</accession>
<dbReference type="OrthoDB" id="8480631at2"/>
<proteinExistence type="predicted"/>
<dbReference type="AlphaFoldDB" id="A0A396RTU8"/>
<dbReference type="RefSeq" id="WP_118862349.1">
    <property type="nucleotide sequence ID" value="NZ_QWLV01000001.1"/>
</dbReference>
<protein>
    <recommendedName>
        <fullName evidence="3">Terminase</fullName>
    </recommendedName>
</protein>
<dbReference type="EMBL" id="QWLV01000001">
    <property type="protein sequence ID" value="RHW18842.1"/>
    <property type="molecule type" value="Genomic_DNA"/>
</dbReference>
<evidence type="ECO:0008006" key="3">
    <source>
        <dbReference type="Google" id="ProtNLM"/>
    </source>
</evidence>
<organism evidence="1 2">
    <name type="scientific">Sphingomonas gilva</name>
    <dbReference type="NCBI Taxonomy" id="2305907"/>
    <lineage>
        <taxon>Bacteria</taxon>
        <taxon>Pseudomonadati</taxon>
        <taxon>Pseudomonadota</taxon>
        <taxon>Alphaproteobacteria</taxon>
        <taxon>Sphingomonadales</taxon>
        <taxon>Sphingomonadaceae</taxon>
        <taxon>Sphingomonas</taxon>
    </lineage>
</organism>
<comment type="caution">
    <text evidence="1">The sequence shown here is derived from an EMBL/GenBank/DDBJ whole genome shotgun (WGS) entry which is preliminary data.</text>
</comment>
<sequence length="189" mass="20623">MTIKPQEARALAARIADDGLGDGDPKGGKKRPKFVAKRQQLFLDALALTCNVKKAAAFAGVDKTTPYLRRRTDPVFAAQWQEAIEIGYDRLEALLLEYGGAGVPLEPADADRAIAGGADGAVPDEAPPPFDFERALAVLKQYWSRRQRLPFNRGGRPRRNATREETNAALIKALAAAQKRLAWRSADGE</sequence>
<evidence type="ECO:0000313" key="2">
    <source>
        <dbReference type="Proteomes" id="UP000266693"/>
    </source>
</evidence>
<dbReference type="Proteomes" id="UP000266693">
    <property type="component" value="Unassembled WGS sequence"/>
</dbReference>
<evidence type="ECO:0000313" key="1">
    <source>
        <dbReference type="EMBL" id="RHW18842.1"/>
    </source>
</evidence>
<keyword evidence="2" id="KW-1185">Reference proteome</keyword>